<dbReference type="AlphaFoldDB" id="A0A560HXD5"/>
<name>A0A560HXD5_9BRAD</name>
<comment type="caution">
    <text evidence="1">The sequence shown here is derived from an EMBL/GenBank/DDBJ whole genome shotgun (WGS) entry which is preliminary data.</text>
</comment>
<reference evidence="1 2" key="1">
    <citation type="submission" date="2019-06" db="EMBL/GenBank/DDBJ databases">
        <title>Genomic Encyclopedia of Type Strains, Phase IV (KMG-V): Genome sequencing to study the core and pangenomes of soil and plant-associated prokaryotes.</title>
        <authorList>
            <person name="Whitman W."/>
        </authorList>
    </citation>
    <scope>NUCLEOTIDE SEQUENCE [LARGE SCALE GENOMIC DNA]</scope>
    <source>
        <strain evidence="1 2">BR 10556</strain>
    </source>
</reference>
<protein>
    <submittedName>
        <fullName evidence="1">Uncharacterized protein</fullName>
    </submittedName>
</protein>
<evidence type="ECO:0000313" key="1">
    <source>
        <dbReference type="EMBL" id="TWB69542.1"/>
    </source>
</evidence>
<keyword evidence="2" id="KW-1185">Reference proteome</keyword>
<sequence length="35" mass="3667">MMLLLLPAEPPCAIVLRRTIPAGPFATVFNAVVGS</sequence>
<dbReference type="EMBL" id="VITW01000009">
    <property type="protein sequence ID" value="TWB69542.1"/>
    <property type="molecule type" value="Genomic_DNA"/>
</dbReference>
<organism evidence="1 2">
    <name type="scientific">Bradyrhizobium sacchari</name>
    <dbReference type="NCBI Taxonomy" id="1399419"/>
    <lineage>
        <taxon>Bacteria</taxon>
        <taxon>Pseudomonadati</taxon>
        <taxon>Pseudomonadota</taxon>
        <taxon>Alphaproteobacteria</taxon>
        <taxon>Hyphomicrobiales</taxon>
        <taxon>Nitrobacteraceae</taxon>
        <taxon>Bradyrhizobium</taxon>
    </lineage>
</organism>
<evidence type="ECO:0000313" key="2">
    <source>
        <dbReference type="Proteomes" id="UP000315914"/>
    </source>
</evidence>
<proteinExistence type="predicted"/>
<dbReference type="Proteomes" id="UP000315914">
    <property type="component" value="Unassembled WGS sequence"/>
</dbReference>
<accession>A0A560HXD5</accession>
<gene>
    <name evidence="1" type="ORF">FBZ95_109138</name>
</gene>